<gene>
    <name evidence="11" type="ORF">HTEP1355_LOCUS2396</name>
</gene>
<evidence type="ECO:0000256" key="5">
    <source>
        <dbReference type="ARBA" id="ARBA00022833"/>
    </source>
</evidence>
<keyword evidence="8" id="KW-0812">Transmembrane</keyword>
<evidence type="ECO:0000259" key="9">
    <source>
        <dbReference type="Pfam" id="PF01431"/>
    </source>
</evidence>
<dbReference type="GO" id="GO:0046872">
    <property type="term" value="F:metal ion binding"/>
    <property type="evidence" value="ECO:0007669"/>
    <property type="project" value="UniProtKB-KW"/>
</dbReference>
<sequence>MESERLQGDAEEGRYDAYGTVPSGTRPGGARRKLGGGVKCVLLGSTALALFLITALWVKTSLLPSAPSGETQLRITGEELAALPPDVRAALDESVDPCHDFYRFSCGGWEAKTRIPAWQSSWAKQWDGVTTRVEKDTVHALQEDKGPAGTFYRSCMETDRIQKLGGRPLEPWMRESDAVVDRASLVTALARFAVADMNAFFSWWVDADSEDSSVYSFFLAQGGITMPDRSYYLDPSEAMGRHRAAYRTMVENIMLLSGRNGTEARRDADNVMAVETRVARAMTAPAQERDEHGKRMTVAELSAVLPFMDWQAWFKMLGVPDVGTEKGGFMVVKNVGFLRQLDGVMRGLTPGEMRSYLRWQAAYNFAPFLSFKFEDELVRYNHDLYGISHLPPRWRKCYFAASSSMNMEVSKLFVDLSFPESSRAAALEMLREVRAQFNSTLGDKRWMDQGTRDKAKHKLAEMFLEVGHPTAWPPSTFETYGEFGGIKEDSLYGNVVATNAYDVKRTLARLATRVERRRWGSSAATDVNSFYSRKVNGIFIPAGILQPPFYSPEQATARNYGSVGAICGHEMSHGFDDIGREYDADGNRNGWWTPKVVKNFEERASCISGLFSSYSLDGRHVNGKLTLGEAIADSGGVKFSWEAFLARHDPTPEEKRLFFIAMGQTWCQKEKAVSARADLLSDQHPPAKFRVIGTLSQFPPFSDTFRCPVGSPMNPPKRCHLW</sequence>
<evidence type="ECO:0000256" key="8">
    <source>
        <dbReference type="SAM" id="Phobius"/>
    </source>
</evidence>
<reference evidence="11" key="1">
    <citation type="submission" date="2021-01" db="EMBL/GenBank/DDBJ databases">
        <authorList>
            <person name="Corre E."/>
            <person name="Pelletier E."/>
            <person name="Niang G."/>
            <person name="Scheremetjew M."/>
            <person name="Finn R."/>
            <person name="Kale V."/>
            <person name="Holt S."/>
            <person name="Cochrane G."/>
            <person name="Meng A."/>
            <person name="Brown T."/>
            <person name="Cohen L."/>
        </authorList>
    </citation>
    <scope>NUCLEOTIDE SEQUENCE</scope>
    <source>
        <strain evidence="11">CCMP443</strain>
    </source>
</reference>
<feature type="transmembrane region" description="Helical" evidence="8">
    <location>
        <begin position="40"/>
        <end position="58"/>
    </location>
</feature>
<dbReference type="Gene3D" id="3.40.390.10">
    <property type="entry name" value="Collagenase (Catalytic Domain)"/>
    <property type="match status" value="1"/>
</dbReference>
<dbReference type="GO" id="GO:0016485">
    <property type="term" value="P:protein processing"/>
    <property type="evidence" value="ECO:0007669"/>
    <property type="project" value="TreeGrafter"/>
</dbReference>
<evidence type="ECO:0000256" key="2">
    <source>
        <dbReference type="ARBA" id="ARBA00022670"/>
    </source>
</evidence>
<organism evidence="11">
    <name type="scientific">Hemiselmis tepida</name>
    <dbReference type="NCBI Taxonomy" id="464990"/>
    <lineage>
        <taxon>Eukaryota</taxon>
        <taxon>Cryptophyceae</taxon>
        <taxon>Cryptomonadales</taxon>
        <taxon>Hemiselmidaceae</taxon>
        <taxon>Hemiselmis</taxon>
    </lineage>
</organism>
<evidence type="ECO:0008006" key="12">
    <source>
        <dbReference type="Google" id="ProtNLM"/>
    </source>
</evidence>
<dbReference type="InterPro" id="IPR018497">
    <property type="entry name" value="Peptidase_M13_C"/>
</dbReference>
<evidence type="ECO:0000256" key="1">
    <source>
        <dbReference type="ARBA" id="ARBA00001947"/>
    </source>
</evidence>
<dbReference type="GO" id="GO:0004222">
    <property type="term" value="F:metalloendopeptidase activity"/>
    <property type="evidence" value="ECO:0007669"/>
    <property type="project" value="InterPro"/>
</dbReference>
<dbReference type="GO" id="GO:0005886">
    <property type="term" value="C:plasma membrane"/>
    <property type="evidence" value="ECO:0007669"/>
    <property type="project" value="TreeGrafter"/>
</dbReference>
<name>A0A7S0VEH4_9CRYP</name>
<evidence type="ECO:0000313" key="11">
    <source>
        <dbReference type="EMBL" id="CAD8781451.1"/>
    </source>
</evidence>
<dbReference type="Gene3D" id="1.10.1380.10">
    <property type="entry name" value="Neutral endopeptidase , domain2"/>
    <property type="match status" value="1"/>
</dbReference>
<dbReference type="Pfam" id="PF05649">
    <property type="entry name" value="Peptidase_M13_N"/>
    <property type="match status" value="1"/>
</dbReference>
<dbReference type="InterPro" id="IPR042089">
    <property type="entry name" value="Peptidase_M13_dom_2"/>
</dbReference>
<evidence type="ECO:0000256" key="7">
    <source>
        <dbReference type="SAM" id="MobiDB-lite"/>
    </source>
</evidence>
<evidence type="ECO:0000256" key="4">
    <source>
        <dbReference type="ARBA" id="ARBA00022801"/>
    </source>
</evidence>
<keyword evidence="2" id="KW-0645">Protease</keyword>
<keyword evidence="4" id="KW-0378">Hydrolase</keyword>
<keyword evidence="8" id="KW-0472">Membrane</keyword>
<dbReference type="InterPro" id="IPR000718">
    <property type="entry name" value="Peptidase_M13"/>
</dbReference>
<keyword evidence="5" id="KW-0862">Zinc</keyword>
<dbReference type="Pfam" id="PF01431">
    <property type="entry name" value="Peptidase_M13"/>
    <property type="match status" value="1"/>
</dbReference>
<feature type="compositionally biased region" description="Basic and acidic residues" evidence="7">
    <location>
        <begin position="1"/>
        <end position="15"/>
    </location>
</feature>
<proteinExistence type="predicted"/>
<evidence type="ECO:0000256" key="3">
    <source>
        <dbReference type="ARBA" id="ARBA00022723"/>
    </source>
</evidence>
<dbReference type="InterPro" id="IPR008753">
    <property type="entry name" value="Peptidase_M13_N"/>
</dbReference>
<dbReference type="PROSITE" id="PS51885">
    <property type="entry name" value="NEPRILYSIN"/>
    <property type="match status" value="1"/>
</dbReference>
<dbReference type="EMBL" id="HBFN01004004">
    <property type="protein sequence ID" value="CAD8781451.1"/>
    <property type="molecule type" value="Transcribed_RNA"/>
</dbReference>
<dbReference type="PANTHER" id="PTHR11733">
    <property type="entry name" value="ZINC METALLOPROTEASE FAMILY M13 NEPRILYSIN-RELATED"/>
    <property type="match status" value="1"/>
</dbReference>
<evidence type="ECO:0000259" key="10">
    <source>
        <dbReference type="Pfam" id="PF05649"/>
    </source>
</evidence>
<dbReference type="InterPro" id="IPR024079">
    <property type="entry name" value="MetalloPept_cat_dom_sf"/>
</dbReference>
<dbReference type="PANTHER" id="PTHR11733:SF237">
    <property type="entry name" value="NEPRILYSIN-LIKE 4"/>
    <property type="match status" value="1"/>
</dbReference>
<protein>
    <recommendedName>
        <fullName evidence="12">Endothelin-converting enzyme 1</fullName>
    </recommendedName>
</protein>
<feature type="region of interest" description="Disordered" evidence="7">
    <location>
        <begin position="1"/>
        <end position="28"/>
    </location>
</feature>
<comment type="cofactor">
    <cofactor evidence="1">
        <name>Zn(2+)</name>
        <dbReference type="ChEBI" id="CHEBI:29105"/>
    </cofactor>
</comment>
<dbReference type="AlphaFoldDB" id="A0A7S0VEH4"/>
<dbReference type="SUPFAM" id="SSF55486">
    <property type="entry name" value="Metalloproteases ('zincins'), catalytic domain"/>
    <property type="match status" value="1"/>
</dbReference>
<keyword evidence="3" id="KW-0479">Metal-binding</keyword>
<feature type="domain" description="Peptidase M13 C-terminal" evidence="9">
    <location>
        <begin position="528"/>
        <end position="721"/>
    </location>
</feature>
<evidence type="ECO:0000256" key="6">
    <source>
        <dbReference type="ARBA" id="ARBA00023049"/>
    </source>
</evidence>
<keyword evidence="6" id="KW-0482">Metalloprotease</keyword>
<accession>A0A7S0VEH4</accession>
<dbReference type="PRINTS" id="PR00786">
    <property type="entry name" value="NEPRILYSIN"/>
</dbReference>
<feature type="domain" description="Peptidase M13 N-terminal" evidence="10">
    <location>
        <begin position="97"/>
        <end position="469"/>
    </location>
</feature>
<dbReference type="CDD" id="cd08662">
    <property type="entry name" value="M13"/>
    <property type="match status" value="1"/>
</dbReference>
<keyword evidence="8" id="KW-1133">Transmembrane helix</keyword>